<dbReference type="Proteomes" id="UP000222862">
    <property type="component" value="Unassembled WGS sequence"/>
</dbReference>
<evidence type="ECO:0000259" key="1">
    <source>
        <dbReference type="PROSITE" id="PS50844"/>
    </source>
</evidence>
<dbReference type="GO" id="GO:0016051">
    <property type="term" value="P:carbohydrate biosynthetic process"/>
    <property type="evidence" value="ECO:0007669"/>
    <property type="project" value="InterPro"/>
</dbReference>
<dbReference type="InterPro" id="IPR013785">
    <property type="entry name" value="Aldolase_TIM"/>
</dbReference>
<dbReference type="InterPro" id="IPR006190">
    <property type="entry name" value="SAF_AFP_Neu5Ac"/>
</dbReference>
<dbReference type="EMBL" id="NJGI01000006">
    <property type="protein sequence ID" value="PGH20179.1"/>
    <property type="molecule type" value="Genomic_DNA"/>
</dbReference>
<dbReference type="InterPro" id="IPR057736">
    <property type="entry name" value="SAF_PseI/NeuA/NeuB"/>
</dbReference>
<name>A0A2B7YGH4_FUSNP</name>
<dbReference type="PROSITE" id="PS50844">
    <property type="entry name" value="AFP_LIKE"/>
    <property type="match status" value="1"/>
</dbReference>
<dbReference type="CDD" id="cd11615">
    <property type="entry name" value="SAF_NeuB_like"/>
    <property type="match status" value="1"/>
</dbReference>
<feature type="domain" description="AFP-like" evidence="1">
    <location>
        <begin position="293"/>
        <end position="351"/>
    </location>
</feature>
<dbReference type="PANTHER" id="PTHR42966">
    <property type="entry name" value="N-ACETYLNEURAMINATE SYNTHASE"/>
    <property type="match status" value="1"/>
</dbReference>
<dbReference type="InterPro" id="IPR036732">
    <property type="entry name" value="AFP_Neu5c_C_sf"/>
</dbReference>
<proteinExistence type="predicted"/>
<comment type="caution">
    <text evidence="2">The sequence shown here is derived from an EMBL/GenBank/DDBJ whole genome shotgun (WGS) entry which is preliminary data.</text>
</comment>
<dbReference type="AlphaFoldDB" id="A0A2B7YGH4"/>
<dbReference type="SMART" id="SM00858">
    <property type="entry name" value="SAF"/>
    <property type="match status" value="1"/>
</dbReference>
<dbReference type="InterPro" id="IPR013974">
    <property type="entry name" value="SAF"/>
</dbReference>
<dbReference type="Pfam" id="PF08666">
    <property type="entry name" value="SAF"/>
    <property type="match status" value="1"/>
</dbReference>
<dbReference type="SUPFAM" id="SSF51569">
    <property type="entry name" value="Aldolase"/>
    <property type="match status" value="1"/>
</dbReference>
<evidence type="ECO:0000313" key="3">
    <source>
        <dbReference type="Proteomes" id="UP000222862"/>
    </source>
</evidence>
<protein>
    <submittedName>
        <fullName evidence="2">N-acetylneuraminate synthase</fullName>
    </submittedName>
</protein>
<accession>A0A2B7YGH4</accession>
<dbReference type="Gene3D" id="3.90.1210.10">
    <property type="entry name" value="Antifreeze-like/N-acetylneuraminic acid synthase C-terminal domain"/>
    <property type="match status" value="1"/>
</dbReference>
<evidence type="ECO:0000313" key="2">
    <source>
        <dbReference type="EMBL" id="PGH20179.1"/>
    </source>
</evidence>
<dbReference type="PANTHER" id="PTHR42966:SF2">
    <property type="entry name" value="PSEUDAMINIC ACID SYNTHASE"/>
    <property type="match status" value="1"/>
</dbReference>
<dbReference type="InterPro" id="IPR013132">
    <property type="entry name" value="PseI/NeuA/B-like_N"/>
</dbReference>
<dbReference type="Gene3D" id="3.20.20.70">
    <property type="entry name" value="Aldolase class I"/>
    <property type="match status" value="1"/>
</dbReference>
<sequence length="351" mass="39735">MKIGNKEILKRGKPFFIADIAANHDGDLERAYKLIELAKEAGADVAKFQNFNAKTIVSKKGFETLGKQLSHQANWKKSVYEVYEDASINPDWTELLKRKCDEVGIEYMTSPYDYASVDLVDPYVNAYKIGSGDITWTEILKYILSKNKPILLATGASSMEDVDRAMDILKGSEDIVLMQCNTNYTASTENFKYINLNVLKKYEEKYPNVILGLSDHTKGFSTVLGAIALGAVVIEKHFTDDNDREGPDHKFAMNPRTWREMVDASLELYYSLGDGTKRIEKNEEDTAMVQRRGIYVTKSLKAGHILSKEDLIALRPIKIDGIQPYEIDLLLGKRLTKNIESDSHLTWKDVE</sequence>
<organism evidence="2 3">
    <name type="scientific">Fusobacterium nucleatum subsp. polymorphum</name>
    <name type="common">Fusobacterium polymorphum</name>
    <dbReference type="NCBI Taxonomy" id="76857"/>
    <lineage>
        <taxon>Bacteria</taxon>
        <taxon>Fusobacteriati</taxon>
        <taxon>Fusobacteriota</taxon>
        <taxon>Fusobacteriia</taxon>
        <taxon>Fusobacteriales</taxon>
        <taxon>Fusobacteriaceae</taxon>
        <taxon>Fusobacterium</taxon>
    </lineage>
</organism>
<gene>
    <name evidence="2" type="ORF">RN96_11430</name>
</gene>
<dbReference type="SUPFAM" id="SSF51269">
    <property type="entry name" value="AFP III-like domain"/>
    <property type="match status" value="1"/>
</dbReference>
<dbReference type="GO" id="GO:0047444">
    <property type="term" value="F:N-acylneuraminate-9-phosphate synthase activity"/>
    <property type="evidence" value="ECO:0007669"/>
    <property type="project" value="TreeGrafter"/>
</dbReference>
<dbReference type="InterPro" id="IPR051690">
    <property type="entry name" value="PseI-like"/>
</dbReference>
<dbReference type="Pfam" id="PF03102">
    <property type="entry name" value="NeuB"/>
    <property type="match status" value="1"/>
</dbReference>
<reference evidence="2 3" key="1">
    <citation type="submission" date="2017-06" db="EMBL/GenBank/DDBJ databases">
        <title>Genome sequencing of Fusobacterium nucleatum subsp. polymorphum KCOM 1232 (=ChDC F37).</title>
        <authorList>
            <person name="Kook J.-K."/>
            <person name="Park S.-N."/>
            <person name="Lim Y.K."/>
            <person name="Roh H."/>
        </authorList>
    </citation>
    <scope>NUCLEOTIDE SEQUENCE [LARGE SCALE GENOMIC DNA]</scope>
    <source>
        <strain evidence="3">KCOM 1232 ( ChDC F37)</strain>
    </source>
</reference>
<dbReference type="RefSeq" id="WP_098703512.1">
    <property type="nucleotide sequence ID" value="NZ_NJGI01000006.1"/>
</dbReference>